<evidence type="ECO:0000313" key="3">
    <source>
        <dbReference type="Proteomes" id="UP000438448"/>
    </source>
</evidence>
<evidence type="ECO:0000256" key="1">
    <source>
        <dbReference type="SAM" id="Phobius"/>
    </source>
</evidence>
<dbReference type="Proteomes" id="UP000438448">
    <property type="component" value="Unassembled WGS sequence"/>
</dbReference>
<sequence length="175" mass="19334">MLGEVARWLARELFLERVDRHLVRREERRGKLGVPVVTLVATVFGTVATIGWLLLGVHYLPDTEKTKVLVVVPVVRLILVLMVAYGLRASGTAKRLDGTYFGILLAEIVNIIAIIADGMGFFAQAMTNIFTRLDPGSEATYPKWVLGPLLALTAVGLVCDIVISFALLIRRRHLD</sequence>
<name>A0A7K0D1C9_9NOCA</name>
<keyword evidence="1" id="KW-0472">Membrane</keyword>
<dbReference type="OrthoDB" id="4795870at2"/>
<feature type="transmembrane region" description="Helical" evidence="1">
    <location>
        <begin position="145"/>
        <end position="169"/>
    </location>
</feature>
<feature type="transmembrane region" description="Helical" evidence="1">
    <location>
        <begin position="99"/>
        <end position="125"/>
    </location>
</feature>
<accession>A0A7K0D1C9</accession>
<dbReference type="RefSeq" id="WP_153409905.1">
    <property type="nucleotide sequence ID" value="NZ_WEGK01000004.1"/>
</dbReference>
<proteinExistence type="predicted"/>
<keyword evidence="1" id="KW-0812">Transmembrane</keyword>
<dbReference type="EMBL" id="WEGK01000004">
    <property type="protein sequence ID" value="MQY19042.1"/>
    <property type="molecule type" value="Genomic_DNA"/>
</dbReference>
<reference evidence="2 3" key="1">
    <citation type="submission" date="2019-10" db="EMBL/GenBank/DDBJ databases">
        <title>Nocardia macrotermitis sp. nov. and Nocardia aurantia sp. nov., isolated from the gut of fungus growing-termite Macrotermes natalensis.</title>
        <authorList>
            <person name="Benndorf R."/>
            <person name="Schwitalla J."/>
            <person name="Martin K."/>
            <person name="De Beer W."/>
            <person name="Kaster A.-K."/>
            <person name="Vollmers J."/>
            <person name="Poulsen M."/>
            <person name="Beemelmanns C."/>
        </authorList>
    </citation>
    <scope>NUCLEOTIDE SEQUENCE [LARGE SCALE GENOMIC DNA]</scope>
    <source>
        <strain evidence="2 3">RB20</strain>
    </source>
</reference>
<dbReference type="AlphaFoldDB" id="A0A7K0D1C9"/>
<gene>
    <name evidence="2" type="ORF">NRB20_21260</name>
</gene>
<keyword evidence="3" id="KW-1185">Reference proteome</keyword>
<evidence type="ECO:0000313" key="2">
    <source>
        <dbReference type="EMBL" id="MQY19042.1"/>
    </source>
</evidence>
<keyword evidence="1" id="KW-1133">Transmembrane helix</keyword>
<feature type="transmembrane region" description="Helical" evidence="1">
    <location>
        <begin position="32"/>
        <end position="55"/>
    </location>
</feature>
<organism evidence="2 3">
    <name type="scientific">Nocardia macrotermitis</name>
    <dbReference type="NCBI Taxonomy" id="2585198"/>
    <lineage>
        <taxon>Bacteria</taxon>
        <taxon>Bacillati</taxon>
        <taxon>Actinomycetota</taxon>
        <taxon>Actinomycetes</taxon>
        <taxon>Mycobacteriales</taxon>
        <taxon>Nocardiaceae</taxon>
        <taxon>Nocardia</taxon>
    </lineage>
</organism>
<protein>
    <submittedName>
        <fullName evidence="2">Uncharacterized protein</fullName>
    </submittedName>
</protein>
<feature type="transmembrane region" description="Helical" evidence="1">
    <location>
        <begin position="67"/>
        <end position="87"/>
    </location>
</feature>
<comment type="caution">
    <text evidence="2">The sequence shown here is derived from an EMBL/GenBank/DDBJ whole genome shotgun (WGS) entry which is preliminary data.</text>
</comment>